<sequence>RPSVNNPTGNVRRPAVPSDHEFLTNSYGHHPKNFASGEGKKPLLNSHQHLMLMMEIQAKVV</sequence>
<keyword evidence="3" id="KW-1185">Reference proteome</keyword>
<comment type="caution">
    <text evidence="2">The sequence shown here is derived from an EMBL/GenBank/DDBJ whole genome shotgun (WGS) entry which is preliminary data.</text>
</comment>
<feature type="non-terminal residue" evidence="2">
    <location>
        <position position="1"/>
    </location>
</feature>
<reference evidence="2 3" key="1">
    <citation type="submission" date="2016-03" db="EMBL/GenBank/DDBJ databases">
        <title>EvidentialGene: Evidence-directed Construction of Genes on Genomes.</title>
        <authorList>
            <person name="Gilbert D.G."/>
            <person name="Choi J.-H."/>
            <person name="Mockaitis K."/>
            <person name="Colbourne J."/>
            <person name="Pfrender M."/>
        </authorList>
    </citation>
    <scope>NUCLEOTIDE SEQUENCE [LARGE SCALE GENOMIC DNA]</scope>
    <source>
        <strain evidence="2 3">Xinb3</strain>
        <tissue evidence="2">Complete organism</tissue>
    </source>
</reference>
<feature type="region of interest" description="Disordered" evidence="1">
    <location>
        <begin position="1"/>
        <end position="40"/>
    </location>
</feature>
<name>A0A164GPM7_9CRUS</name>
<gene>
    <name evidence="2" type="ORF">APZ42_005039</name>
</gene>
<organism evidence="2 3">
    <name type="scientific">Daphnia magna</name>
    <dbReference type="NCBI Taxonomy" id="35525"/>
    <lineage>
        <taxon>Eukaryota</taxon>
        <taxon>Metazoa</taxon>
        <taxon>Ecdysozoa</taxon>
        <taxon>Arthropoda</taxon>
        <taxon>Crustacea</taxon>
        <taxon>Branchiopoda</taxon>
        <taxon>Diplostraca</taxon>
        <taxon>Cladocera</taxon>
        <taxon>Anomopoda</taxon>
        <taxon>Daphniidae</taxon>
        <taxon>Daphnia</taxon>
    </lineage>
</organism>
<evidence type="ECO:0000256" key="1">
    <source>
        <dbReference type="SAM" id="MobiDB-lite"/>
    </source>
</evidence>
<protein>
    <submittedName>
        <fullName evidence="2">Uncharacterized protein</fullName>
    </submittedName>
</protein>
<evidence type="ECO:0000313" key="3">
    <source>
        <dbReference type="Proteomes" id="UP000076858"/>
    </source>
</evidence>
<dbReference type="Proteomes" id="UP000076858">
    <property type="component" value="Unassembled WGS sequence"/>
</dbReference>
<dbReference type="EMBL" id="LRGB01014421">
    <property type="protein sequence ID" value="KZR99198.1"/>
    <property type="molecule type" value="Genomic_DNA"/>
</dbReference>
<proteinExistence type="predicted"/>
<evidence type="ECO:0000313" key="2">
    <source>
        <dbReference type="EMBL" id="KZR99198.1"/>
    </source>
</evidence>
<accession>A0A164GPM7</accession>
<dbReference type="AlphaFoldDB" id="A0A164GPM7"/>